<dbReference type="GO" id="GO:0016758">
    <property type="term" value="F:hexosyltransferase activity"/>
    <property type="evidence" value="ECO:0007669"/>
    <property type="project" value="TreeGrafter"/>
</dbReference>
<dbReference type="PANTHER" id="PTHR34136:SF1">
    <property type="entry name" value="UDP-N-ACETYL-D-MANNOSAMINURONIC ACID TRANSFERASE"/>
    <property type="match status" value="1"/>
</dbReference>
<dbReference type="RefSeq" id="WP_127738248.1">
    <property type="nucleotide sequence ID" value="NZ_JAMAVA010000005.1"/>
</dbReference>
<evidence type="ECO:0000256" key="2">
    <source>
        <dbReference type="ARBA" id="ARBA00022679"/>
    </source>
</evidence>
<keyword evidence="4" id="KW-1185">Reference proteome</keyword>
<dbReference type="Pfam" id="PF03808">
    <property type="entry name" value="Glyco_tran_WecG"/>
    <property type="match status" value="1"/>
</dbReference>
<comment type="caution">
    <text evidence="3">The sequence shown here is derived from an EMBL/GenBank/DDBJ whole genome shotgun (WGS) entry which is preliminary data.</text>
</comment>
<dbReference type="CDD" id="cd06533">
    <property type="entry name" value="Glyco_transf_WecG_TagA"/>
    <property type="match status" value="1"/>
</dbReference>
<name>A0A3S3SL08_9BACI</name>
<organism evidence="3 4">
    <name type="scientific">Niallia taxi</name>
    <dbReference type="NCBI Taxonomy" id="2499688"/>
    <lineage>
        <taxon>Bacteria</taxon>
        <taxon>Bacillati</taxon>
        <taxon>Bacillota</taxon>
        <taxon>Bacilli</taxon>
        <taxon>Bacillales</taxon>
        <taxon>Bacillaceae</taxon>
        <taxon>Niallia</taxon>
    </lineage>
</organism>
<reference evidence="3 4" key="1">
    <citation type="submission" date="2019-01" db="EMBL/GenBank/DDBJ databases">
        <title>Bacillus sp. M5HDSG1-1, whole genome shotgun sequence.</title>
        <authorList>
            <person name="Tuo L."/>
        </authorList>
    </citation>
    <scope>NUCLEOTIDE SEQUENCE [LARGE SCALE GENOMIC DNA]</scope>
    <source>
        <strain evidence="3 4">M5HDSG1-1</strain>
    </source>
</reference>
<evidence type="ECO:0000313" key="4">
    <source>
        <dbReference type="Proteomes" id="UP000288024"/>
    </source>
</evidence>
<dbReference type="NCBIfam" id="TIGR00696">
    <property type="entry name" value="wecG_tagA_cpsF"/>
    <property type="match status" value="1"/>
</dbReference>
<evidence type="ECO:0000313" key="3">
    <source>
        <dbReference type="EMBL" id="RVT63772.1"/>
    </source>
</evidence>
<protein>
    <submittedName>
        <fullName evidence="3">Glycosyltransferase</fullName>
    </submittedName>
</protein>
<dbReference type="EMBL" id="RZTZ01000003">
    <property type="protein sequence ID" value="RVT63772.1"/>
    <property type="molecule type" value="Genomic_DNA"/>
</dbReference>
<keyword evidence="1" id="KW-0328">Glycosyltransferase</keyword>
<keyword evidence="2 3" id="KW-0808">Transferase</keyword>
<evidence type="ECO:0000256" key="1">
    <source>
        <dbReference type="ARBA" id="ARBA00022676"/>
    </source>
</evidence>
<dbReference type="InterPro" id="IPR004629">
    <property type="entry name" value="WecG_TagA_CpsF"/>
</dbReference>
<sequence>MEKTWMGNIGVNVLYTNEAIVEVINKLKYKHKSNVFFLNDHCYNLAQKDKSYLNLLNDSDFLLNDGIGIEIGAKLFGFSFKENLNGTDFIPALFDRLKVEKDRQYNVYLLGAKPGVAKAALDKLQQQFPHLKFVGEQHGYFDVDSNEAVIADINNKQTDILLVGFGMPIQEKWIADNREKLNCTLTFAVGAFLDFSSGQAVRAPGIFRKLRLEWLYRMLKEPKRLWKRNLVGHLEFFYYVLKNRRKKLNAAD</sequence>
<accession>A0A3S3SL08</accession>
<dbReference type="Proteomes" id="UP000288024">
    <property type="component" value="Unassembled WGS sequence"/>
</dbReference>
<dbReference type="PANTHER" id="PTHR34136">
    <property type="match status" value="1"/>
</dbReference>
<proteinExistence type="predicted"/>
<dbReference type="AlphaFoldDB" id="A0A3S3SL08"/>
<gene>
    <name evidence="3" type="ORF">EM808_10950</name>
</gene>